<organism evidence="4 5">
    <name type="scientific">Almyronema epifaneia S1</name>
    <dbReference type="NCBI Taxonomy" id="2991925"/>
    <lineage>
        <taxon>Bacteria</taxon>
        <taxon>Bacillati</taxon>
        <taxon>Cyanobacteriota</taxon>
        <taxon>Cyanophyceae</taxon>
        <taxon>Nodosilineales</taxon>
        <taxon>Nodosilineaceae</taxon>
        <taxon>Almyronema</taxon>
        <taxon>Almyronema epifaneia</taxon>
    </lineage>
</organism>
<dbReference type="PANTHER" id="PTHR44858:SF1">
    <property type="entry name" value="UDP-N-ACETYLGLUCOSAMINE--PEPTIDE N-ACETYLGLUCOSAMINYLTRANSFERASE SPINDLY-RELATED"/>
    <property type="match status" value="1"/>
</dbReference>
<evidence type="ECO:0000256" key="1">
    <source>
        <dbReference type="ARBA" id="ARBA00022737"/>
    </source>
</evidence>
<dbReference type="Pfam" id="PF13432">
    <property type="entry name" value="TPR_16"/>
    <property type="match status" value="1"/>
</dbReference>
<dbReference type="Proteomes" id="UP001600165">
    <property type="component" value="Unassembled WGS sequence"/>
</dbReference>
<accession>A0ABW6IE52</accession>
<sequence length="422" mass="47229">MARLDMDNADYQQGLEKLRSGDRLGAIQAFNRVLRAQPDWAEAYAHRAKARFGQGDYAGAMADYTQALQRQPTAAAFLGRGLARLTTGDTAGCLADAEQALTLSASLPAAYNLLATAYRKVGNLSAAIAAYKQAAQGYIQQKDKTSAQRCLQALEQLQTPSLATTALIDAQTYRRQISQKIDQQHYSSALADLNWLLQTDPQDAQAYCLRGMVWAKLKNAQAALQDLAQAMRLAPQDREIQYQRALVRLALGDARGAIADFKQLQELSPQWVDLYLQCGNAYQQLQDYRQAIQCYSQALQIKADAAAIYWQRASAREAFADISGAVEDYQQAANLWFNQGDWSPYQQALVQVQRLQQKLPSEQRSTENSPPSLSELRSQLSQLVGGTWEIAERLLTLVRQRYPHKSEAWYLQRVIEDLEADR</sequence>
<dbReference type="InterPro" id="IPR011990">
    <property type="entry name" value="TPR-like_helical_dom_sf"/>
</dbReference>
<keyword evidence="1" id="KW-0677">Repeat</keyword>
<dbReference type="SMART" id="SM00028">
    <property type="entry name" value="TPR"/>
    <property type="match status" value="9"/>
</dbReference>
<keyword evidence="5" id="KW-1185">Reference proteome</keyword>
<protein>
    <submittedName>
        <fullName evidence="4">Tetratricopeptide repeat protein</fullName>
    </submittedName>
</protein>
<dbReference type="RefSeq" id="WP_377964233.1">
    <property type="nucleotide sequence ID" value="NZ_JBHZOL010000065.1"/>
</dbReference>
<feature type="repeat" description="TPR" evidence="3">
    <location>
        <begin position="41"/>
        <end position="74"/>
    </location>
</feature>
<dbReference type="InterPro" id="IPR019734">
    <property type="entry name" value="TPR_rpt"/>
</dbReference>
<dbReference type="Pfam" id="PF13414">
    <property type="entry name" value="TPR_11"/>
    <property type="match status" value="1"/>
</dbReference>
<proteinExistence type="predicted"/>
<dbReference type="EMBL" id="JBHZOL010000065">
    <property type="protein sequence ID" value="MFE4106459.1"/>
    <property type="molecule type" value="Genomic_DNA"/>
</dbReference>
<dbReference type="Gene3D" id="1.25.40.10">
    <property type="entry name" value="Tetratricopeptide repeat domain"/>
    <property type="match status" value="4"/>
</dbReference>
<dbReference type="SUPFAM" id="SSF48452">
    <property type="entry name" value="TPR-like"/>
    <property type="match status" value="2"/>
</dbReference>
<evidence type="ECO:0000256" key="3">
    <source>
        <dbReference type="PROSITE-ProRule" id="PRU00339"/>
    </source>
</evidence>
<dbReference type="Pfam" id="PF13181">
    <property type="entry name" value="TPR_8"/>
    <property type="match status" value="1"/>
</dbReference>
<dbReference type="InterPro" id="IPR050498">
    <property type="entry name" value="Ycf3"/>
</dbReference>
<evidence type="ECO:0000256" key="2">
    <source>
        <dbReference type="ARBA" id="ARBA00022803"/>
    </source>
</evidence>
<comment type="caution">
    <text evidence="4">The sequence shown here is derived from an EMBL/GenBank/DDBJ whole genome shotgun (WGS) entry which is preliminary data.</text>
</comment>
<keyword evidence="2 3" id="KW-0802">TPR repeat</keyword>
<evidence type="ECO:0000313" key="4">
    <source>
        <dbReference type="EMBL" id="MFE4106459.1"/>
    </source>
</evidence>
<gene>
    <name evidence="4" type="ORF">ACFVKH_09240</name>
</gene>
<dbReference type="Pfam" id="PF13371">
    <property type="entry name" value="TPR_9"/>
    <property type="match status" value="1"/>
</dbReference>
<name>A0ABW6IE52_9CYAN</name>
<feature type="repeat" description="TPR" evidence="3">
    <location>
        <begin position="204"/>
        <end position="237"/>
    </location>
</feature>
<dbReference type="PANTHER" id="PTHR44858">
    <property type="entry name" value="TETRATRICOPEPTIDE REPEAT PROTEIN 6"/>
    <property type="match status" value="1"/>
</dbReference>
<dbReference type="PROSITE" id="PS50005">
    <property type="entry name" value="TPR"/>
    <property type="match status" value="3"/>
</dbReference>
<reference evidence="4 5" key="1">
    <citation type="submission" date="2024-10" db="EMBL/GenBank/DDBJ databases">
        <authorList>
            <person name="Ratan Roy A."/>
            <person name="Morales Sandoval P.H."/>
            <person name="De Los Santos Villalobos S."/>
            <person name="Chakraborty S."/>
            <person name="Mukherjee J."/>
        </authorList>
    </citation>
    <scope>NUCLEOTIDE SEQUENCE [LARGE SCALE GENOMIC DNA]</scope>
    <source>
        <strain evidence="4 5">S1</strain>
    </source>
</reference>
<feature type="repeat" description="TPR" evidence="3">
    <location>
        <begin position="272"/>
        <end position="305"/>
    </location>
</feature>
<evidence type="ECO:0000313" key="5">
    <source>
        <dbReference type="Proteomes" id="UP001600165"/>
    </source>
</evidence>